<name>A0A369K5Y7_HYPMA</name>
<evidence type="ECO:0008006" key="3">
    <source>
        <dbReference type="Google" id="ProtNLM"/>
    </source>
</evidence>
<protein>
    <recommendedName>
        <fullName evidence="3">MULE transposase domain-containing protein</fullName>
    </recommendedName>
</protein>
<dbReference type="Proteomes" id="UP000076154">
    <property type="component" value="Unassembled WGS sequence"/>
</dbReference>
<gene>
    <name evidence="1" type="ORF">Hypma_001560</name>
</gene>
<comment type="caution">
    <text evidence="1">The sequence shown here is derived from an EMBL/GenBank/DDBJ whole genome shotgun (WGS) entry which is preliminary data.</text>
</comment>
<accession>A0A369K5Y7</accession>
<dbReference type="EMBL" id="LUEZ02000012">
    <property type="protein sequence ID" value="RDB28085.1"/>
    <property type="molecule type" value="Genomic_DNA"/>
</dbReference>
<evidence type="ECO:0000313" key="2">
    <source>
        <dbReference type="Proteomes" id="UP000076154"/>
    </source>
</evidence>
<evidence type="ECO:0000313" key="1">
    <source>
        <dbReference type="EMBL" id="RDB28085.1"/>
    </source>
</evidence>
<organism evidence="1 2">
    <name type="scientific">Hypsizygus marmoreus</name>
    <name type="common">White beech mushroom</name>
    <name type="synonym">Agaricus marmoreus</name>
    <dbReference type="NCBI Taxonomy" id="39966"/>
    <lineage>
        <taxon>Eukaryota</taxon>
        <taxon>Fungi</taxon>
        <taxon>Dikarya</taxon>
        <taxon>Basidiomycota</taxon>
        <taxon>Agaricomycotina</taxon>
        <taxon>Agaricomycetes</taxon>
        <taxon>Agaricomycetidae</taxon>
        <taxon>Agaricales</taxon>
        <taxon>Tricholomatineae</taxon>
        <taxon>Lyophyllaceae</taxon>
        <taxon>Hypsizygus</taxon>
    </lineage>
</organism>
<keyword evidence="2" id="KW-1185">Reference proteome</keyword>
<dbReference type="OrthoDB" id="2437251at2759"/>
<dbReference type="STRING" id="39966.A0A369K5Y7"/>
<proteinExistence type="predicted"/>
<dbReference type="InParanoid" id="A0A369K5Y7"/>
<sequence>MRADGSMMMARWPLHRKSWKALMALTLTSFISLIKKAFYSIWKTSAVGYKLYRIIREAEGWALPLAFVFTASCKGSHATIIHRLKKDCPNLKFAYIDKNKTEIKVIHDILMEVKSQLCYWHAMKYLHKQLVEDTAPAAYNLRVYEDDAECPEPEDGEDKMPEEAPMSTCCLPVLVVIGPEGKHEPACPDLPKIKKLSLLIFCPKEHWESIIQKL</sequence>
<reference evidence="1" key="1">
    <citation type="submission" date="2018-04" db="EMBL/GenBank/DDBJ databases">
        <title>Whole genome sequencing of Hypsizygus marmoreus.</title>
        <authorList>
            <person name="Choi I.-G."/>
            <person name="Min B."/>
            <person name="Kim J.-G."/>
            <person name="Kim S."/>
            <person name="Oh Y.-L."/>
            <person name="Kong W.-S."/>
            <person name="Park H."/>
            <person name="Jeong J."/>
            <person name="Song E.-S."/>
        </authorList>
    </citation>
    <scope>NUCLEOTIDE SEQUENCE [LARGE SCALE GENOMIC DNA]</scope>
    <source>
        <strain evidence="1">51987-8</strain>
    </source>
</reference>
<dbReference type="AlphaFoldDB" id="A0A369K5Y7"/>